<dbReference type="InterPro" id="IPR008979">
    <property type="entry name" value="Galactose-bd-like_sf"/>
</dbReference>
<accession>A0A849ACA3</accession>
<feature type="domain" description="F5/8 type C" evidence="2">
    <location>
        <begin position="432"/>
        <end position="579"/>
    </location>
</feature>
<protein>
    <recommendedName>
        <fullName evidence="2">F5/8 type C domain-containing protein</fullName>
    </recommendedName>
</protein>
<proteinExistence type="predicted"/>
<dbReference type="CDD" id="cd15482">
    <property type="entry name" value="Sialidase_non-viral"/>
    <property type="match status" value="1"/>
</dbReference>
<reference evidence="3 4" key="1">
    <citation type="submission" date="2020-05" db="EMBL/GenBank/DDBJ databases">
        <title>Nakamurella sp. DB0629 isolated from air conditioner.</title>
        <authorList>
            <person name="Kim D.H."/>
            <person name="Kim D.-U."/>
        </authorList>
    </citation>
    <scope>NUCLEOTIDE SEQUENCE [LARGE SCALE GENOMIC DNA]</scope>
    <source>
        <strain evidence="3 4">DB0629</strain>
    </source>
</reference>
<dbReference type="EMBL" id="JABEND010000008">
    <property type="protein sequence ID" value="NNG36791.1"/>
    <property type="molecule type" value="Genomic_DNA"/>
</dbReference>
<evidence type="ECO:0000256" key="1">
    <source>
        <dbReference type="SAM" id="MobiDB-lite"/>
    </source>
</evidence>
<dbReference type="SUPFAM" id="SSF50939">
    <property type="entry name" value="Sialidases"/>
    <property type="match status" value="1"/>
</dbReference>
<name>A0A849ACA3_9ACTN</name>
<dbReference type="SUPFAM" id="SSF49785">
    <property type="entry name" value="Galactose-binding domain-like"/>
    <property type="match status" value="1"/>
</dbReference>
<dbReference type="Gene3D" id="2.120.10.10">
    <property type="match status" value="1"/>
</dbReference>
<dbReference type="Gene3D" id="2.60.120.260">
    <property type="entry name" value="Galactose-binding domain-like"/>
    <property type="match status" value="1"/>
</dbReference>
<dbReference type="AlphaFoldDB" id="A0A849ACA3"/>
<evidence type="ECO:0000259" key="2">
    <source>
        <dbReference type="PROSITE" id="PS50022"/>
    </source>
</evidence>
<evidence type="ECO:0000313" key="4">
    <source>
        <dbReference type="Proteomes" id="UP000562984"/>
    </source>
</evidence>
<dbReference type="InterPro" id="IPR011040">
    <property type="entry name" value="Sialidase"/>
</dbReference>
<feature type="region of interest" description="Disordered" evidence="1">
    <location>
        <begin position="1"/>
        <end position="24"/>
    </location>
</feature>
<dbReference type="InterPro" id="IPR036278">
    <property type="entry name" value="Sialidase_sf"/>
</dbReference>
<keyword evidence="4" id="KW-1185">Reference proteome</keyword>
<dbReference type="Proteomes" id="UP000562984">
    <property type="component" value="Unassembled WGS sequence"/>
</dbReference>
<organism evidence="3 4">
    <name type="scientific">Nakamurella aerolata</name>
    <dbReference type="NCBI Taxonomy" id="1656892"/>
    <lineage>
        <taxon>Bacteria</taxon>
        <taxon>Bacillati</taxon>
        <taxon>Actinomycetota</taxon>
        <taxon>Actinomycetes</taxon>
        <taxon>Nakamurellales</taxon>
        <taxon>Nakamurellaceae</taxon>
        <taxon>Nakamurella</taxon>
    </lineage>
</organism>
<sequence>MPGSPRRFSPPPGGSAGSGLPRRVRPRWRAPITMATVFATGAAVGLLAAQGGGATGTVAGPAMAAAPELANGKDPNATVLSGGAQWWIWSPGPGELGANPQAFSFDQVVNGKSVKRVGVGIVRNEDTPDASLATKYLISENSGQIFNDYSGLPSNFSMVAPYRLRNGDVLSSNFVPTANGDGTDGFAMFRSSDVGKTWTEYRAKIVEDKWQFGWYRIHRDMLELDDGTLLLGAYGNGTVNGVRKGYSLILQSTDGGKTWTQRSAVNGGTSYSTNELGFGRTSDGKLVALMRGDEPAPRPPAMPLTQAFSDDDGKTWRDVKPYVPPAGFPNNGIMPKPMLMPNGQLLLTYGRPDNNVVVSRDGTGRTWDEGNMLYSRYPGEDPLRRWMGSSGNMDIVQRTNSTALAFGDRCHNVWMCREYSHDNAVWAKVVDAKGPNIGKIDLITKANEGVVKVSGSVAAADARFPEQRLQGAIDGSGEYRAAARFSDRAAAARGLTVELDKAYPINRFGLMMGKGEPGAAKVQFSMDGKTWGRPVRTGMRTDYAMRYNDFAPQQAKFVRITGDGTTPLTAVTELELYAAGTYTFENDAVGSIPRGLKDTRYALTADVGNVPYYQHSKTRLALQDNDQTARAQATIPNPTPGATQQISFGYEGWGYGSGAIWEILGKDASGKEVVADRLLFAPVYNPNRHVVKQWDGAAWQVIGEAGPFVPNKGWMTITLNSTGQGTTITKDGTTMGTSSKRLAQVTQFTGLRVFTGEKPEDVGNMEHSYDDITFGAS</sequence>
<comment type="caution">
    <text evidence="3">The sequence shown here is derived from an EMBL/GenBank/DDBJ whole genome shotgun (WGS) entry which is preliminary data.</text>
</comment>
<evidence type="ECO:0000313" key="3">
    <source>
        <dbReference type="EMBL" id="NNG36791.1"/>
    </source>
</evidence>
<dbReference type="Pfam" id="PF13088">
    <property type="entry name" value="BNR_2"/>
    <property type="match status" value="1"/>
</dbReference>
<dbReference type="PROSITE" id="PS50022">
    <property type="entry name" value="FA58C_3"/>
    <property type="match status" value="1"/>
</dbReference>
<dbReference type="Pfam" id="PF00754">
    <property type="entry name" value="F5_F8_type_C"/>
    <property type="match status" value="1"/>
</dbReference>
<gene>
    <name evidence="3" type="ORF">HKD39_13925</name>
</gene>
<dbReference type="InterPro" id="IPR000421">
    <property type="entry name" value="FA58C"/>
</dbReference>
<dbReference type="RefSeq" id="WP_171200484.1">
    <property type="nucleotide sequence ID" value="NZ_JABEND010000008.1"/>
</dbReference>